<dbReference type="Proteomes" id="UP000541444">
    <property type="component" value="Unassembled WGS sequence"/>
</dbReference>
<organism evidence="1 3">
    <name type="scientific">Kingdonia uniflora</name>
    <dbReference type="NCBI Taxonomy" id="39325"/>
    <lineage>
        <taxon>Eukaryota</taxon>
        <taxon>Viridiplantae</taxon>
        <taxon>Streptophyta</taxon>
        <taxon>Embryophyta</taxon>
        <taxon>Tracheophyta</taxon>
        <taxon>Spermatophyta</taxon>
        <taxon>Magnoliopsida</taxon>
        <taxon>Ranunculales</taxon>
        <taxon>Circaeasteraceae</taxon>
        <taxon>Kingdonia</taxon>
    </lineage>
</organism>
<dbReference type="EMBL" id="JACGCM010001975">
    <property type="protein sequence ID" value="KAF6146514.1"/>
    <property type="molecule type" value="Genomic_DNA"/>
</dbReference>
<evidence type="ECO:0000313" key="1">
    <source>
        <dbReference type="EMBL" id="KAF6146514.1"/>
    </source>
</evidence>
<protein>
    <submittedName>
        <fullName evidence="1">Uncharacterized protein</fullName>
    </submittedName>
</protein>
<comment type="caution">
    <text evidence="1">The sequence shown here is derived from an EMBL/GenBank/DDBJ whole genome shotgun (WGS) entry which is preliminary data.</text>
</comment>
<evidence type="ECO:0000313" key="3">
    <source>
        <dbReference type="Proteomes" id="UP000541444"/>
    </source>
</evidence>
<sequence>VQIDIAKKPKRVVKNMGTTNNLNPRGQFVGKDLLGYNTYLGLIVREVDLITFSTWHDVGNEFRDRLWTTIKQNFIVPDEGRKLTLMTMGKDCGEHIDVPYDKWEVFVEQCVTSEYKIDVGEVDLTVLCGPERTERVRVTRFSISPMVFNSVQHSGVLVQSFHEEVKELPEEVVLVQGLKDIASLRVQMAKQEKFMPNQINAQDETTLPESNRLASQGNFIPPCPVKWKLFWLTPSNGVAIGHWYNEEPTSNVHNVHLGIGMLKVSIQIALKEDVPLTRGNDHLKTIRDACGSFVA</sequence>
<evidence type="ECO:0000313" key="2">
    <source>
        <dbReference type="EMBL" id="KAF6156857.1"/>
    </source>
</evidence>
<gene>
    <name evidence="2" type="ORF">GIB67_000397</name>
    <name evidence="1" type="ORF">GIB67_042369</name>
</gene>
<dbReference type="OrthoDB" id="1913335at2759"/>
<feature type="non-terminal residue" evidence="1">
    <location>
        <position position="295"/>
    </location>
</feature>
<dbReference type="EMBL" id="JACGCM010001293">
    <property type="protein sequence ID" value="KAF6156857.1"/>
    <property type="molecule type" value="Genomic_DNA"/>
</dbReference>
<accession>A0A7J7LVB6</accession>
<name>A0A7J7LVB6_9MAGN</name>
<reference evidence="1 3" key="1">
    <citation type="journal article" date="2020" name="IScience">
        <title>Genome Sequencing of the Endangered Kingdonia uniflora (Circaeasteraceae, Ranunculales) Reveals Potential Mechanisms of Evolutionary Specialization.</title>
        <authorList>
            <person name="Sun Y."/>
            <person name="Deng T."/>
            <person name="Zhang A."/>
            <person name="Moore M.J."/>
            <person name="Landis J.B."/>
            <person name="Lin N."/>
            <person name="Zhang H."/>
            <person name="Zhang X."/>
            <person name="Huang J."/>
            <person name="Zhang X."/>
            <person name="Sun H."/>
            <person name="Wang H."/>
        </authorList>
    </citation>
    <scope>NUCLEOTIDE SEQUENCE [LARGE SCALE GENOMIC DNA]</scope>
    <source>
        <strain evidence="1">TB1705</strain>
        <tissue evidence="1">Leaf</tissue>
    </source>
</reference>
<dbReference type="AlphaFoldDB" id="A0A7J7LVB6"/>
<proteinExistence type="predicted"/>
<keyword evidence="3" id="KW-1185">Reference proteome</keyword>